<keyword evidence="1" id="KW-0175">Coiled coil</keyword>
<dbReference type="EMBL" id="CZQE01000068">
    <property type="protein sequence ID" value="CUS43584.1"/>
    <property type="molecule type" value="Genomic_DNA"/>
</dbReference>
<name>A0A160TJ64_9ZZZZ</name>
<evidence type="ECO:0000313" key="4">
    <source>
        <dbReference type="EMBL" id="CUS43584.1"/>
    </source>
</evidence>
<proteinExistence type="predicted"/>
<sequence length="278" mass="28693">MASNGRKPETSAKAPATATPKPAPKVPAKPEVAAKPVAKTATKPVAAKAPVTPAPVVTKPVPPVAAKIELPEPAPVAVKAPAEPVVAKAEAAPAPVIEKAVEAAVKTPEAIIETVTPAAVEAPVAIIQKEVKTMEANLKNAAEKAQTLFAEANERAKAAVEKGTKLFEEANEFSKGNIEALVESGKIAAKGFETLGQDAAEYSRKQFEGATAALKSLSTVKSPTDFFKLHSDYVRSSFDSIVAQTSKNTEAVLKLAGEVAQPISNRVALAAEKAKIAA</sequence>
<dbReference type="InterPro" id="IPR018968">
    <property type="entry name" value="Phasin"/>
</dbReference>
<feature type="coiled-coil region" evidence="1">
    <location>
        <begin position="124"/>
        <end position="162"/>
    </location>
</feature>
<protein>
    <recommendedName>
        <fullName evidence="3">Phasin domain-containing protein</fullName>
    </recommendedName>
</protein>
<dbReference type="Pfam" id="PF09361">
    <property type="entry name" value="Phasin_2"/>
    <property type="match status" value="1"/>
</dbReference>
<feature type="compositionally biased region" description="Basic and acidic residues" evidence="2">
    <location>
        <begin position="1"/>
        <end position="10"/>
    </location>
</feature>
<evidence type="ECO:0000259" key="3">
    <source>
        <dbReference type="Pfam" id="PF09361"/>
    </source>
</evidence>
<organism evidence="4">
    <name type="scientific">hydrothermal vent metagenome</name>
    <dbReference type="NCBI Taxonomy" id="652676"/>
    <lineage>
        <taxon>unclassified sequences</taxon>
        <taxon>metagenomes</taxon>
        <taxon>ecological metagenomes</taxon>
    </lineage>
</organism>
<evidence type="ECO:0000256" key="2">
    <source>
        <dbReference type="SAM" id="MobiDB-lite"/>
    </source>
</evidence>
<gene>
    <name evidence="4" type="ORF">MGWOODY_Smn2664</name>
</gene>
<evidence type="ECO:0000256" key="1">
    <source>
        <dbReference type="SAM" id="Coils"/>
    </source>
</evidence>
<feature type="domain" description="Phasin" evidence="3">
    <location>
        <begin position="168"/>
        <end position="267"/>
    </location>
</feature>
<dbReference type="AlphaFoldDB" id="A0A160TJ64"/>
<feature type="compositionally biased region" description="Low complexity" evidence="2">
    <location>
        <begin position="29"/>
        <end position="58"/>
    </location>
</feature>
<accession>A0A160TJ64</accession>
<reference evidence="4" key="1">
    <citation type="submission" date="2015-10" db="EMBL/GenBank/DDBJ databases">
        <authorList>
            <person name="Gilbert D.G."/>
        </authorList>
    </citation>
    <scope>NUCLEOTIDE SEQUENCE</scope>
</reference>
<feature type="region of interest" description="Disordered" evidence="2">
    <location>
        <begin position="1"/>
        <end position="58"/>
    </location>
</feature>